<feature type="domain" description="PpiC" evidence="13">
    <location>
        <begin position="268"/>
        <end position="369"/>
    </location>
</feature>
<dbReference type="HOGENOM" id="CLU_023843_1_1_6"/>
<dbReference type="Gene3D" id="1.10.4030.10">
    <property type="entry name" value="Porin chaperone SurA, peptide-binding domain"/>
    <property type="match status" value="1"/>
</dbReference>
<name>Q47XM3_COLP3</name>
<evidence type="ECO:0000256" key="4">
    <source>
        <dbReference type="ARBA" id="ARBA00022692"/>
    </source>
</evidence>
<sequence length="638" mass="70597">MLEDIREKSQGLTAKIILGLIILTFAVAGVGSYTNSVDTSVATVNGEPISQQAFNKAYQAQRGRMAQQFGEMFDTLSNDANYMANFRQGVLDNLINEKLIDQNSEALAIRVSDLRLKETIRKMPEFQVDGTFDNNRYLAIINQAGFFQSSDFRDYLRVEMTRRQLSQALIATEFNLPYQEKLQLALQNQTRDIRFATISAEQFKATVELTDEEVNSYYLANQARFQNKEQVKVDYISLNVANIAKGINVTDEEVAKYYQENSASFTESAQRRISHILIEFNDGNADDEAAKIQAQAVLARLEQGEDFAVLAKEVSNDTFSGENGGDLEWLEPGVMEETFDEAALALVNVGDTSQLVKTSFGYHVLKLTDYKEEVVKALIDVQTELRSKLSNDQAQEKFFTLQQEMARISFEFPDSLEDAAAEVNVTIQTSPWLLRGGNSAPFDQAKAVEAAFSDIVLQDNMNSDLIEVNDDVALVLRLNTFQEANVKPLSEVEAQIKDIIVNQKATEKAQQTVDSLLADFNAGTDISTQLTALNTSFVSKEKVARYSPEIDQSISRAAFVLPHPVSGVISASTVALSNGDLALIEVTAVDVNDVAATPNLAQQQTSQLAQSAYQSFVNSLKVGAKITRKQVAEPVTAY</sequence>
<dbReference type="Pfam" id="PF00639">
    <property type="entry name" value="Rotamase"/>
    <property type="match status" value="1"/>
</dbReference>
<dbReference type="Pfam" id="PF13624">
    <property type="entry name" value="SurA_N_3"/>
    <property type="match status" value="1"/>
</dbReference>
<dbReference type="PANTHER" id="PTHR47529:SF1">
    <property type="entry name" value="PERIPLASMIC CHAPERONE PPID"/>
    <property type="match status" value="1"/>
</dbReference>
<evidence type="ECO:0000256" key="11">
    <source>
        <dbReference type="PROSITE-ProRule" id="PRU00278"/>
    </source>
</evidence>
<evidence type="ECO:0000256" key="1">
    <source>
        <dbReference type="ARBA" id="ARBA00004382"/>
    </source>
</evidence>
<evidence type="ECO:0000256" key="2">
    <source>
        <dbReference type="ARBA" id="ARBA00022475"/>
    </source>
</evidence>
<keyword evidence="11" id="KW-0697">Rotamase</keyword>
<comment type="subcellular location">
    <subcellularLocation>
        <location evidence="1">Cell inner membrane</location>
        <topology evidence="1">Single-pass type II membrane protein</topology>
        <orientation evidence="1">Periplasmic side</orientation>
    </subcellularLocation>
</comment>
<dbReference type="RefSeq" id="WP_011044533.1">
    <property type="nucleotide sequence ID" value="NC_003910.7"/>
</dbReference>
<dbReference type="AlphaFoldDB" id="Q47XM3"/>
<dbReference type="InterPro" id="IPR052029">
    <property type="entry name" value="PpiD_chaperone"/>
</dbReference>
<dbReference type="InterPro" id="IPR027304">
    <property type="entry name" value="Trigger_fact/SurA_dom_sf"/>
</dbReference>
<dbReference type="PROSITE" id="PS50198">
    <property type="entry name" value="PPIC_PPIASE_2"/>
    <property type="match status" value="1"/>
</dbReference>
<evidence type="ECO:0000259" key="13">
    <source>
        <dbReference type="PROSITE" id="PS50198"/>
    </source>
</evidence>
<keyword evidence="3" id="KW-0997">Cell inner membrane</keyword>
<dbReference type="GO" id="GO:0003755">
    <property type="term" value="F:peptidyl-prolyl cis-trans isomerase activity"/>
    <property type="evidence" value="ECO:0007669"/>
    <property type="project" value="UniProtKB-KW"/>
</dbReference>
<dbReference type="EMBL" id="CP000083">
    <property type="protein sequence ID" value="AAZ24392.1"/>
    <property type="molecule type" value="Genomic_DNA"/>
</dbReference>
<evidence type="ECO:0000256" key="7">
    <source>
        <dbReference type="ARBA" id="ARBA00023186"/>
    </source>
</evidence>
<dbReference type="Proteomes" id="UP000000547">
    <property type="component" value="Chromosome"/>
</dbReference>
<dbReference type="GO" id="GO:0005886">
    <property type="term" value="C:plasma membrane"/>
    <property type="evidence" value="ECO:0007669"/>
    <property type="project" value="UniProtKB-SubCell"/>
</dbReference>
<evidence type="ECO:0000256" key="8">
    <source>
        <dbReference type="ARBA" id="ARBA00038408"/>
    </source>
</evidence>
<keyword evidence="6 12" id="KW-0472">Membrane</keyword>
<feature type="transmembrane region" description="Helical" evidence="12">
    <location>
        <begin position="12"/>
        <end position="33"/>
    </location>
</feature>
<evidence type="ECO:0000256" key="10">
    <source>
        <dbReference type="ARBA" id="ARBA00042775"/>
    </source>
</evidence>
<accession>Q47XM3</accession>
<evidence type="ECO:0000256" key="3">
    <source>
        <dbReference type="ARBA" id="ARBA00022519"/>
    </source>
</evidence>
<dbReference type="SUPFAM" id="SSF109998">
    <property type="entry name" value="Triger factor/SurA peptide-binding domain-like"/>
    <property type="match status" value="1"/>
</dbReference>
<keyword evidence="2" id="KW-1003">Cell membrane</keyword>
<evidence type="ECO:0000313" key="15">
    <source>
        <dbReference type="Proteomes" id="UP000000547"/>
    </source>
</evidence>
<dbReference type="STRING" id="167879.CPS_3780"/>
<evidence type="ECO:0000256" key="5">
    <source>
        <dbReference type="ARBA" id="ARBA00022989"/>
    </source>
</evidence>
<dbReference type="InterPro" id="IPR046357">
    <property type="entry name" value="PPIase_dom_sf"/>
</dbReference>
<gene>
    <name evidence="14" type="primary">ppiD</name>
    <name evidence="14" type="ordered locus">CPS_3780</name>
</gene>
<keyword evidence="5 12" id="KW-1133">Transmembrane helix</keyword>
<dbReference type="KEGG" id="cps:CPS_3780"/>
<dbReference type="PANTHER" id="PTHR47529">
    <property type="entry name" value="PEPTIDYL-PROLYL CIS-TRANS ISOMERASE D"/>
    <property type="match status" value="1"/>
</dbReference>
<keyword evidence="7" id="KW-0143">Chaperone</keyword>
<dbReference type="InterPro" id="IPR000297">
    <property type="entry name" value="PPIase_PpiC"/>
</dbReference>
<dbReference type="SUPFAM" id="SSF54534">
    <property type="entry name" value="FKBP-like"/>
    <property type="match status" value="1"/>
</dbReference>
<evidence type="ECO:0000256" key="12">
    <source>
        <dbReference type="SAM" id="Phobius"/>
    </source>
</evidence>
<protein>
    <recommendedName>
        <fullName evidence="9">Periplasmic chaperone PpiD</fullName>
    </recommendedName>
    <alternativeName>
        <fullName evidence="10">Periplasmic folding chaperone</fullName>
    </alternativeName>
</protein>
<dbReference type="eggNOG" id="COG0760">
    <property type="taxonomic scope" value="Bacteria"/>
</dbReference>
<keyword evidence="11 14" id="KW-0413">Isomerase</keyword>
<comment type="similarity">
    <text evidence="8">Belongs to the PpiD chaperone family.</text>
</comment>
<dbReference type="Gene3D" id="3.10.50.40">
    <property type="match status" value="1"/>
</dbReference>
<reference evidence="14" key="1">
    <citation type="journal article" date="2005" name="Proc. Natl. Acad. Sci. U.S.A.">
        <title>The psychrophilic lifestyle as revealed by the genome sequence of Colwellia psychrerythraea 34H through genomic and proteomic analyses.</title>
        <authorList>
            <person name="Methe B.A."/>
            <person name="Nelson K.E."/>
            <person name="Deming J.W."/>
            <person name="Momen B."/>
            <person name="Melamud E."/>
            <person name="Zhang X."/>
            <person name="Moult J."/>
            <person name="Madupu R."/>
            <person name="Nelson W.C."/>
            <person name="Dodson R.J."/>
            <person name="Brinkac L.M."/>
            <person name="Daugherty S.C."/>
            <person name="Durkin A.S."/>
            <person name="DeBoy R.T."/>
            <person name="Kolonay J.F."/>
            <person name="Sullivan S.A."/>
            <person name="Zhou L."/>
            <person name="Davidsen T.M."/>
            <person name="Wu M."/>
            <person name="Huston A.L."/>
            <person name="Lewis M."/>
            <person name="Weaver B."/>
            <person name="Weidman J.F."/>
            <person name="Khouri H."/>
            <person name="Utterback T.R."/>
            <person name="Feldblyum T.V."/>
            <person name="Fraser C.M."/>
        </authorList>
    </citation>
    <scope>NUCLEOTIDE SEQUENCE [LARGE SCALE GENOMIC DNA]</scope>
    <source>
        <strain evidence="14">34H</strain>
    </source>
</reference>
<proteinExistence type="inferred from homology"/>
<evidence type="ECO:0000313" key="14">
    <source>
        <dbReference type="EMBL" id="AAZ24392.1"/>
    </source>
</evidence>
<keyword evidence="4 12" id="KW-0812">Transmembrane</keyword>
<evidence type="ECO:0000256" key="6">
    <source>
        <dbReference type="ARBA" id="ARBA00023136"/>
    </source>
</evidence>
<organism evidence="14 15">
    <name type="scientific">Colwellia psychrerythraea (strain 34H / ATCC BAA-681)</name>
    <name type="common">Vibrio psychroerythus</name>
    <dbReference type="NCBI Taxonomy" id="167879"/>
    <lineage>
        <taxon>Bacteria</taxon>
        <taxon>Pseudomonadati</taxon>
        <taxon>Pseudomonadota</taxon>
        <taxon>Gammaproteobacteria</taxon>
        <taxon>Alteromonadales</taxon>
        <taxon>Colwelliaceae</taxon>
        <taxon>Colwellia</taxon>
    </lineage>
</organism>
<evidence type="ECO:0000256" key="9">
    <source>
        <dbReference type="ARBA" id="ARBA00040743"/>
    </source>
</evidence>